<dbReference type="InterPro" id="IPR011006">
    <property type="entry name" value="CheY-like_superfamily"/>
</dbReference>
<dbReference type="Gene3D" id="1.10.287.130">
    <property type="match status" value="1"/>
</dbReference>
<dbReference type="InterPro" id="IPR005467">
    <property type="entry name" value="His_kinase_dom"/>
</dbReference>
<dbReference type="InterPro" id="IPR058846">
    <property type="entry name" value="PAS-like"/>
</dbReference>
<gene>
    <name evidence="6" type="ORF">LTR05_008505</name>
</gene>
<keyword evidence="7" id="KW-1185">Reference proteome</keyword>
<feature type="region of interest" description="Disordered" evidence="3">
    <location>
        <begin position="791"/>
        <end position="817"/>
    </location>
</feature>
<dbReference type="CDD" id="cd00082">
    <property type="entry name" value="HisKA"/>
    <property type="match status" value="1"/>
</dbReference>
<comment type="caution">
    <text evidence="6">The sequence shown here is derived from an EMBL/GenBank/DDBJ whole genome shotgun (WGS) entry which is preliminary data.</text>
</comment>
<dbReference type="Gene3D" id="3.30.450.20">
    <property type="entry name" value="PAS domain"/>
    <property type="match status" value="2"/>
</dbReference>
<dbReference type="Gene3D" id="3.40.50.2300">
    <property type="match status" value="1"/>
</dbReference>
<feature type="domain" description="Histidine kinase" evidence="4">
    <location>
        <begin position="459"/>
        <end position="746"/>
    </location>
</feature>
<dbReference type="InterPro" id="IPR000014">
    <property type="entry name" value="PAS"/>
</dbReference>
<evidence type="ECO:0000256" key="1">
    <source>
        <dbReference type="ARBA" id="ARBA00022553"/>
    </source>
</evidence>
<feature type="region of interest" description="Disordered" evidence="3">
    <location>
        <begin position="984"/>
        <end position="1024"/>
    </location>
</feature>
<dbReference type="PROSITE" id="PS50109">
    <property type="entry name" value="HIS_KIN"/>
    <property type="match status" value="1"/>
</dbReference>
<keyword evidence="1 2" id="KW-0597">Phosphoprotein</keyword>
<dbReference type="Pfam" id="PF00072">
    <property type="entry name" value="Response_reg"/>
    <property type="match status" value="1"/>
</dbReference>
<dbReference type="Proteomes" id="UP001309876">
    <property type="component" value="Unassembled WGS sequence"/>
</dbReference>
<dbReference type="InterPro" id="IPR050956">
    <property type="entry name" value="2C_system_His_kinase"/>
</dbReference>
<dbReference type="Gene3D" id="3.30.565.10">
    <property type="entry name" value="Histidine kinase-like ATPase, C-terminal domain"/>
    <property type="match status" value="1"/>
</dbReference>
<evidence type="ECO:0000313" key="7">
    <source>
        <dbReference type="Proteomes" id="UP001309876"/>
    </source>
</evidence>
<dbReference type="PANTHER" id="PTHR43719">
    <property type="entry name" value="TWO-COMPONENT HISTIDINE KINASE"/>
    <property type="match status" value="1"/>
</dbReference>
<dbReference type="SUPFAM" id="SSF47384">
    <property type="entry name" value="Homodimeric domain of signal transducing histidine kinase"/>
    <property type="match status" value="1"/>
</dbReference>
<feature type="compositionally biased region" description="Basic and acidic residues" evidence="3">
    <location>
        <begin position="984"/>
        <end position="1008"/>
    </location>
</feature>
<dbReference type="InterPro" id="IPR003594">
    <property type="entry name" value="HATPase_dom"/>
</dbReference>
<dbReference type="SMART" id="SM00448">
    <property type="entry name" value="REC"/>
    <property type="match status" value="1"/>
</dbReference>
<dbReference type="SUPFAM" id="SSF52172">
    <property type="entry name" value="CheY-like"/>
    <property type="match status" value="1"/>
</dbReference>
<dbReference type="EMBL" id="JAVRRJ010000013">
    <property type="protein sequence ID" value="KAK5080562.1"/>
    <property type="molecule type" value="Genomic_DNA"/>
</dbReference>
<dbReference type="InterPro" id="IPR035965">
    <property type="entry name" value="PAS-like_dom_sf"/>
</dbReference>
<reference evidence="6 7" key="1">
    <citation type="submission" date="2023-08" db="EMBL/GenBank/DDBJ databases">
        <title>Black Yeasts Isolated from many extreme environments.</title>
        <authorList>
            <person name="Coleine C."/>
            <person name="Stajich J.E."/>
            <person name="Selbmann L."/>
        </authorList>
    </citation>
    <scope>NUCLEOTIDE SEQUENCE [LARGE SCALE GENOMIC DNA]</scope>
    <source>
        <strain evidence="6 7">CCFEE 5910</strain>
    </source>
</reference>
<feature type="region of interest" description="Disordered" evidence="3">
    <location>
        <begin position="124"/>
        <end position="145"/>
    </location>
</feature>
<feature type="domain" description="Response regulatory" evidence="5">
    <location>
        <begin position="826"/>
        <end position="981"/>
    </location>
</feature>
<dbReference type="InterPro" id="IPR036097">
    <property type="entry name" value="HisK_dim/P_sf"/>
</dbReference>
<feature type="modified residue" description="4-aspartylphosphate" evidence="2">
    <location>
        <position position="901"/>
    </location>
</feature>
<dbReference type="Pfam" id="PF26131">
    <property type="entry name" value="PAS-like"/>
    <property type="match status" value="1"/>
</dbReference>
<dbReference type="CDD" id="cd17546">
    <property type="entry name" value="REC_hyHK_CKI1_RcsC-like"/>
    <property type="match status" value="1"/>
</dbReference>
<dbReference type="InterPro" id="IPR004358">
    <property type="entry name" value="Sig_transdc_His_kin-like_C"/>
</dbReference>
<dbReference type="PRINTS" id="PR00344">
    <property type="entry name" value="BCTRLSENSOR"/>
</dbReference>
<dbReference type="SUPFAM" id="SSF55785">
    <property type="entry name" value="PYP-like sensor domain (PAS domain)"/>
    <property type="match status" value="2"/>
</dbReference>
<evidence type="ECO:0000259" key="5">
    <source>
        <dbReference type="PROSITE" id="PS50110"/>
    </source>
</evidence>
<dbReference type="Pfam" id="PF02518">
    <property type="entry name" value="HATPase_c"/>
    <property type="match status" value="1"/>
</dbReference>
<evidence type="ECO:0000256" key="2">
    <source>
        <dbReference type="PROSITE-ProRule" id="PRU00169"/>
    </source>
</evidence>
<dbReference type="InterPro" id="IPR003661">
    <property type="entry name" value="HisK_dim/P_dom"/>
</dbReference>
<dbReference type="InterPro" id="IPR036890">
    <property type="entry name" value="HATPase_C_sf"/>
</dbReference>
<feature type="compositionally biased region" description="Pro residues" evidence="3">
    <location>
        <begin position="803"/>
        <end position="815"/>
    </location>
</feature>
<organism evidence="6 7">
    <name type="scientific">Lithohypha guttulata</name>
    <dbReference type="NCBI Taxonomy" id="1690604"/>
    <lineage>
        <taxon>Eukaryota</taxon>
        <taxon>Fungi</taxon>
        <taxon>Dikarya</taxon>
        <taxon>Ascomycota</taxon>
        <taxon>Pezizomycotina</taxon>
        <taxon>Eurotiomycetes</taxon>
        <taxon>Chaetothyriomycetidae</taxon>
        <taxon>Chaetothyriales</taxon>
        <taxon>Trichomeriaceae</taxon>
        <taxon>Lithohypha</taxon>
    </lineage>
</organism>
<dbReference type="SMART" id="SM00388">
    <property type="entry name" value="HisKA"/>
    <property type="match status" value="1"/>
</dbReference>
<accession>A0AAN7SEP7</accession>
<dbReference type="PROSITE" id="PS50110">
    <property type="entry name" value="RESPONSE_REGULATORY"/>
    <property type="match status" value="1"/>
</dbReference>
<feature type="compositionally biased region" description="Polar residues" evidence="3">
    <location>
        <begin position="133"/>
        <end position="145"/>
    </location>
</feature>
<evidence type="ECO:0000259" key="4">
    <source>
        <dbReference type="PROSITE" id="PS50109"/>
    </source>
</evidence>
<dbReference type="Pfam" id="PF13426">
    <property type="entry name" value="PAS_9"/>
    <property type="match status" value="2"/>
</dbReference>
<proteinExistence type="predicted"/>
<feature type="region of interest" description="Disordered" evidence="3">
    <location>
        <begin position="749"/>
        <end position="778"/>
    </location>
</feature>
<dbReference type="SMART" id="SM00387">
    <property type="entry name" value="HATPase_c"/>
    <property type="match status" value="1"/>
</dbReference>
<dbReference type="InterPro" id="IPR001789">
    <property type="entry name" value="Sig_transdc_resp-reg_receiver"/>
</dbReference>
<protein>
    <submittedName>
        <fullName evidence="6">Uncharacterized protein</fullName>
    </submittedName>
</protein>
<dbReference type="GO" id="GO:0000155">
    <property type="term" value="F:phosphorelay sensor kinase activity"/>
    <property type="evidence" value="ECO:0007669"/>
    <property type="project" value="InterPro"/>
</dbReference>
<dbReference type="AlphaFoldDB" id="A0AAN7SEP7"/>
<evidence type="ECO:0000313" key="6">
    <source>
        <dbReference type="EMBL" id="KAK5080562.1"/>
    </source>
</evidence>
<evidence type="ECO:0000256" key="3">
    <source>
        <dbReference type="SAM" id="MobiDB-lite"/>
    </source>
</evidence>
<name>A0AAN7SEP7_9EURO</name>
<dbReference type="SUPFAM" id="SSF55874">
    <property type="entry name" value="ATPase domain of HSP90 chaperone/DNA topoisomerase II/histidine kinase"/>
    <property type="match status" value="1"/>
</dbReference>
<sequence length="1024" mass="114217">MAIKEANCDMLDIFITDPRPTLIIDTQNEKPARGVQVEFVNDAFTRQYGVILRFVLSGQILEPDFIQWLKDAEPKIDEYLLGDLTWQYFILNGRWKVATVAPTHQAGHLDHVDLGQDNALAATHAEGDKPPLRTSNSDSAATRQTTTAGLTVALPSGLVSLGSAPTALEGLHRSVDMLDVGFFEYDLDGTLIYANKSWYSLSGHPFDPEGHTEKRFLDLCHSDDIEIVTSAWIQLAEGKPITFEMRWKQQNTPLAQALGGQWVQAACIPLYDKKGNIKSITGCTTDINNQKYNENIANSRAEALERARTFEERFVKFAAVAPVVVFNLDANKNMTYCNDRWFEVTATSKRPFQAIDVAEGFCEGDKVKLYSTVDESINNREVNTAELRVNKAWYASDGKRAQAWVLASIFAEFTNEGTVQGCTGTLTDISEFKYAETLQRTRLNDAIEAKRQQENFIDMTSHEMRNPLSAMVQCADSALGAVSELSLLIKSVTAPDDIFIPQLVTQTRLIEEVDLAVDGLQTIVSCCAHQKCIIDDVLTLSKLDSNLVSITPVATEPSQVMHEVVKMFEMDAQNADVQLSTNVDKSLNMFNIEWLMFDPSRVKQILINLMSNAIKFTRTEDTREVVLTMCASLEQPTSGADGRIKYAPPSRPVPDGLLAESEWGTGQVVYLQFSLQDTGRGLTEAELQKMFHRFSQASPKTHVQYGGSGLGLFITRQLAELQGGEIGVASEKDKGSIFAFYIQARKTTDPEPGRDGLTLSGSSPMGRTSLHPHRTPSIAESMDVASNIVLDKPRRINHSRRPSPSPPQKVTPSLPPSIMTQPWQPTVLIVEDNMVNQKVLSTQLKRLGCHIAVAGHGREALEFLKTTDLWHPEYVSSDSSTLTLTPTLSRHGTTIDIILMDIEMPVMGGLACTRAIRDLENKGIIQRSSRRPYEHDRLPIISISANVRSEQSNEQREAGVDDIITKPFRIPQLMDKIWRLTGKREVTEDEKREEKEKEKEEEGRDKMVLRLSKRPPVTSRESMP</sequence>
<dbReference type="CDD" id="cd00130">
    <property type="entry name" value="PAS"/>
    <property type="match status" value="2"/>
</dbReference>
<dbReference type="PANTHER" id="PTHR43719:SF30">
    <property type="entry name" value="TWO-COMPONENT SYSTEM RESPONSE REGULATOR"/>
    <property type="match status" value="1"/>
</dbReference>